<dbReference type="AlphaFoldDB" id="A0A1G1KR84"/>
<evidence type="ECO:0000259" key="1">
    <source>
        <dbReference type="SMART" id="SM00382"/>
    </source>
</evidence>
<dbReference type="InterPro" id="IPR049945">
    <property type="entry name" value="AAA_22"/>
</dbReference>
<evidence type="ECO:0000313" key="2">
    <source>
        <dbReference type="EMBL" id="OGW95446.1"/>
    </source>
</evidence>
<evidence type="ECO:0000313" key="3">
    <source>
        <dbReference type="Proteomes" id="UP000178187"/>
    </source>
</evidence>
<dbReference type="EMBL" id="MHFR01000063">
    <property type="protein sequence ID" value="OGW95446.1"/>
    <property type="molecule type" value="Genomic_DNA"/>
</dbReference>
<protein>
    <recommendedName>
        <fullName evidence="1">AAA+ ATPase domain-containing protein</fullName>
    </recommendedName>
</protein>
<organism evidence="2 3">
    <name type="scientific">Candidatus Danuiimicrobium aquiferis</name>
    <dbReference type="NCBI Taxonomy" id="1801832"/>
    <lineage>
        <taxon>Bacteria</taxon>
        <taxon>Pseudomonadati</taxon>
        <taxon>Candidatus Omnitrophota</taxon>
        <taxon>Candidatus Danuiimicrobium</taxon>
    </lineage>
</organism>
<dbReference type="InterPro" id="IPR052026">
    <property type="entry name" value="ExeA_AAA_ATPase_DNA-bind"/>
</dbReference>
<dbReference type="InterPro" id="IPR003593">
    <property type="entry name" value="AAA+_ATPase"/>
</dbReference>
<dbReference type="SMART" id="SM00382">
    <property type="entry name" value="AAA"/>
    <property type="match status" value="1"/>
</dbReference>
<dbReference type="PANTHER" id="PTHR35894:SF1">
    <property type="entry name" value="PHOSPHORIBULOKINASE _ URIDINE KINASE FAMILY"/>
    <property type="match status" value="1"/>
</dbReference>
<sequence>MYNHFYGFRENPFNQTPDSAFFYPSEKHKAALDAIMFAVKQYKGFVVITGEIGCGKTTVVRTLLNKMQGKLKTAMITNTHLSPKGVLTMILEDLGVEYREGAKDKLLLRLYDYLIQQAREGMNVVLIIDEAQNLNQTCLEEIRMLSNLETEKEKLVQIVLVGQPELRKKLELPNLEQLRQRISIHYHLTPLGERETKAYILHRLNVAKMNGVGYESLFNEEAYESIYRLSRGIPRMINHVCDHALLTGCLMEARIVTKEIVEETMSEICIRG</sequence>
<gene>
    <name evidence="2" type="ORF">A3G33_10745</name>
</gene>
<dbReference type="SUPFAM" id="SSF52540">
    <property type="entry name" value="P-loop containing nucleoside triphosphate hydrolases"/>
    <property type="match status" value="1"/>
</dbReference>
<proteinExistence type="predicted"/>
<comment type="caution">
    <text evidence="2">The sequence shown here is derived from an EMBL/GenBank/DDBJ whole genome shotgun (WGS) entry which is preliminary data.</text>
</comment>
<accession>A0A1G1KR84</accession>
<dbReference type="Pfam" id="PF13401">
    <property type="entry name" value="AAA_22"/>
    <property type="match status" value="1"/>
</dbReference>
<dbReference type="PANTHER" id="PTHR35894">
    <property type="entry name" value="GENERAL SECRETION PATHWAY PROTEIN A-RELATED"/>
    <property type="match status" value="1"/>
</dbReference>
<reference evidence="2 3" key="1">
    <citation type="journal article" date="2016" name="Nat. Commun.">
        <title>Thousands of microbial genomes shed light on interconnected biogeochemical processes in an aquifer system.</title>
        <authorList>
            <person name="Anantharaman K."/>
            <person name="Brown C.T."/>
            <person name="Hug L.A."/>
            <person name="Sharon I."/>
            <person name="Castelle C.J."/>
            <person name="Probst A.J."/>
            <person name="Thomas B.C."/>
            <person name="Singh A."/>
            <person name="Wilkins M.J."/>
            <person name="Karaoz U."/>
            <person name="Brodie E.L."/>
            <person name="Williams K.H."/>
            <person name="Hubbard S.S."/>
            <person name="Banfield J.F."/>
        </authorList>
    </citation>
    <scope>NUCLEOTIDE SEQUENCE [LARGE SCALE GENOMIC DNA]</scope>
</reference>
<name>A0A1G1KR84_9BACT</name>
<dbReference type="Proteomes" id="UP000178187">
    <property type="component" value="Unassembled WGS sequence"/>
</dbReference>
<dbReference type="GO" id="GO:0016887">
    <property type="term" value="F:ATP hydrolysis activity"/>
    <property type="evidence" value="ECO:0007669"/>
    <property type="project" value="InterPro"/>
</dbReference>
<dbReference type="InterPro" id="IPR027417">
    <property type="entry name" value="P-loop_NTPase"/>
</dbReference>
<dbReference type="Gene3D" id="3.40.50.300">
    <property type="entry name" value="P-loop containing nucleotide triphosphate hydrolases"/>
    <property type="match status" value="1"/>
</dbReference>
<feature type="domain" description="AAA+ ATPase" evidence="1">
    <location>
        <begin position="42"/>
        <end position="210"/>
    </location>
</feature>